<dbReference type="FunFam" id="3.30.160.60:FF:000512">
    <property type="entry name" value="zinc finger protein 197 isoform X1"/>
    <property type="match status" value="1"/>
</dbReference>
<name>A0A7R9GT91_TIMCR</name>
<dbReference type="PROSITE" id="PS00028">
    <property type="entry name" value="ZINC_FINGER_C2H2_1"/>
    <property type="match status" value="13"/>
</dbReference>
<dbReference type="Gene3D" id="3.10.20.90">
    <property type="entry name" value="Phosphatidylinositol 3-kinase Catalytic Subunit, Chain A, domain 1"/>
    <property type="match status" value="1"/>
</dbReference>
<feature type="domain" description="C2H2-type" evidence="16">
    <location>
        <begin position="503"/>
        <end position="530"/>
    </location>
</feature>
<feature type="domain" description="C2H2-type" evidence="16">
    <location>
        <begin position="680"/>
        <end position="707"/>
    </location>
</feature>
<feature type="domain" description="C2H2-type" evidence="16">
    <location>
        <begin position="811"/>
        <end position="838"/>
    </location>
</feature>
<keyword evidence="4" id="KW-0677">Repeat</keyword>
<feature type="binding site" evidence="13">
    <location>
        <position position="292"/>
    </location>
    <ligand>
        <name>Zn(2+)</name>
        <dbReference type="ChEBI" id="CHEBI:29105"/>
    </ligand>
</feature>
<dbReference type="FunFam" id="3.30.160.60:FF:000012">
    <property type="entry name" value="RB-associated KRAB zinc finger protein-like"/>
    <property type="match status" value="1"/>
</dbReference>
<comment type="similarity">
    <text evidence="2">Belongs to the krueppel C2H2-type zinc-finger protein family.</text>
</comment>
<dbReference type="SMART" id="SM00868">
    <property type="entry name" value="zf-AD"/>
    <property type="match status" value="1"/>
</dbReference>
<dbReference type="Pfam" id="PF05485">
    <property type="entry name" value="THAP"/>
    <property type="match status" value="1"/>
</dbReference>
<feature type="domain" description="C2H2-type" evidence="16">
    <location>
        <begin position="867"/>
        <end position="894"/>
    </location>
</feature>
<gene>
    <name evidence="19" type="ORF">TCEB3V08_LOCUS2081</name>
</gene>
<protein>
    <submittedName>
        <fullName evidence="19">Uncharacterized protein</fullName>
    </submittedName>
</protein>
<feature type="domain" description="C2H2-type" evidence="16">
    <location>
        <begin position="624"/>
        <end position="651"/>
    </location>
</feature>
<dbReference type="Gene3D" id="3.30.160.60">
    <property type="entry name" value="Classic Zinc Finger"/>
    <property type="match status" value="12"/>
</dbReference>
<keyword evidence="8 12" id="KW-0238">DNA-binding</keyword>
<feature type="domain" description="C2H2-type" evidence="16">
    <location>
        <begin position="839"/>
        <end position="866"/>
    </location>
</feature>
<evidence type="ECO:0000256" key="2">
    <source>
        <dbReference type="ARBA" id="ARBA00006991"/>
    </source>
</evidence>
<dbReference type="FunFam" id="3.30.160.60:FF:000557">
    <property type="entry name" value="zinc finger and SCAN domain-containing protein 29"/>
    <property type="match status" value="1"/>
</dbReference>
<dbReference type="SMART" id="SM00355">
    <property type="entry name" value="ZnF_C2H2"/>
    <property type="match status" value="16"/>
</dbReference>
<dbReference type="PANTHER" id="PTHR24384:SF218">
    <property type="entry name" value="ZINC FINGER PROTEIN 502"/>
    <property type="match status" value="1"/>
</dbReference>
<feature type="domain" description="C2H2-type" evidence="16">
    <location>
        <begin position="755"/>
        <end position="782"/>
    </location>
</feature>
<dbReference type="PROSITE" id="PS51915">
    <property type="entry name" value="ZAD"/>
    <property type="match status" value="1"/>
</dbReference>
<dbReference type="FunFam" id="3.30.160.60:FF:000100">
    <property type="entry name" value="Zinc finger 45-like"/>
    <property type="match status" value="2"/>
</dbReference>
<evidence type="ECO:0000256" key="12">
    <source>
        <dbReference type="PROSITE-ProRule" id="PRU00309"/>
    </source>
</evidence>
<dbReference type="Pfam" id="PF00240">
    <property type="entry name" value="ubiquitin"/>
    <property type="match status" value="1"/>
</dbReference>
<dbReference type="PROSITE" id="PS50157">
    <property type="entry name" value="ZINC_FINGER_C2H2_2"/>
    <property type="match status" value="13"/>
</dbReference>
<organism evidence="19">
    <name type="scientific">Timema cristinae</name>
    <name type="common">Walking stick</name>
    <dbReference type="NCBI Taxonomy" id="61476"/>
    <lineage>
        <taxon>Eukaryota</taxon>
        <taxon>Metazoa</taxon>
        <taxon>Ecdysozoa</taxon>
        <taxon>Arthropoda</taxon>
        <taxon>Hexapoda</taxon>
        <taxon>Insecta</taxon>
        <taxon>Pterygota</taxon>
        <taxon>Neoptera</taxon>
        <taxon>Polyneoptera</taxon>
        <taxon>Phasmatodea</taxon>
        <taxon>Timematodea</taxon>
        <taxon>Timematoidea</taxon>
        <taxon>Timematidae</taxon>
        <taxon>Timema</taxon>
    </lineage>
</organism>
<evidence type="ECO:0000256" key="6">
    <source>
        <dbReference type="ARBA" id="ARBA00022833"/>
    </source>
</evidence>
<keyword evidence="9" id="KW-0804">Transcription</keyword>
<feature type="domain" description="Ubiquitin-like" evidence="15">
    <location>
        <begin position="1"/>
        <end position="66"/>
    </location>
</feature>
<feature type="region of interest" description="Disordered" evidence="14">
    <location>
        <begin position="215"/>
        <end position="237"/>
    </location>
</feature>
<dbReference type="SUPFAM" id="SSF54236">
    <property type="entry name" value="Ubiquitin-like"/>
    <property type="match status" value="1"/>
</dbReference>
<feature type="binding site" evidence="13">
    <location>
        <position position="243"/>
    </location>
    <ligand>
        <name>Zn(2+)</name>
        <dbReference type="ChEBI" id="CHEBI:29105"/>
    </ligand>
</feature>
<feature type="domain" description="C2H2-type" evidence="16">
    <location>
        <begin position="567"/>
        <end position="594"/>
    </location>
</feature>
<evidence type="ECO:0000256" key="4">
    <source>
        <dbReference type="ARBA" id="ARBA00022737"/>
    </source>
</evidence>
<dbReference type="FunFam" id="3.30.160.60:FF:002343">
    <property type="entry name" value="Zinc finger protein 33A"/>
    <property type="match status" value="1"/>
</dbReference>
<dbReference type="PROSITE" id="PS50053">
    <property type="entry name" value="UBIQUITIN_2"/>
    <property type="match status" value="1"/>
</dbReference>
<feature type="binding site" evidence="13">
    <location>
        <position position="289"/>
    </location>
    <ligand>
        <name>Zn(2+)</name>
        <dbReference type="ChEBI" id="CHEBI:29105"/>
    </ligand>
</feature>
<dbReference type="FunFam" id="3.30.160.60:FF:000624">
    <property type="entry name" value="zinc finger protein 697"/>
    <property type="match status" value="2"/>
</dbReference>
<accession>A0A7R9GT91</accession>
<dbReference type="SUPFAM" id="SSF57716">
    <property type="entry name" value="Glucocorticoid receptor-like (DNA-binding domain)"/>
    <property type="match status" value="2"/>
</dbReference>
<dbReference type="GO" id="GO:0048598">
    <property type="term" value="P:embryonic morphogenesis"/>
    <property type="evidence" value="ECO:0007669"/>
    <property type="project" value="UniProtKB-ARBA"/>
</dbReference>
<keyword evidence="3 13" id="KW-0479">Metal-binding</keyword>
<feature type="domain" description="C2H2-type" evidence="16">
    <location>
        <begin position="923"/>
        <end position="950"/>
    </location>
</feature>
<evidence type="ECO:0000256" key="10">
    <source>
        <dbReference type="ARBA" id="ARBA00023242"/>
    </source>
</evidence>
<dbReference type="Gene3D" id="3.40.1800.20">
    <property type="match status" value="1"/>
</dbReference>
<dbReference type="GO" id="GO:0000978">
    <property type="term" value="F:RNA polymerase II cis-regulatory region sequence-specific DNA binding"/>
    <property type="evidence" value="ECO:0007669"/>
    <property type="project" value="TreeGrafter"/>
</dbReference>
<comment type="subcellular location">
    <subcellularLocation>
        <location evidence="1">Nucleus</location>
    </subcellularLocation>
</comment>
<dbReference type="InterPro" id="IPR029071">
    <property type="entry name" value="Ubiquitin-like_domsf"/>
</dbReference>
<dbReference type="SMART" id="SM00980">
    <property type="entry name" value="THAP"/>
    <property type="match status" value="1"/>
</dbReference>
<feature type="domain" description="C2H2-type" evidence="16">
    <location>
        <begin position="595"/>
        <end position="623"/>
    </location>
</feature>
<evidence type="ECO:0000256" key="1">
    <source>
        <dbReference type="ARBA" id="ARBA00004123"/>
    </source>
</evidence>
<sequence length="950" mass="108906">MKIVLKNGDGESTTIEVNPQDTFCDLKTRIKNEAGIELDLEQLKVNGRKITDDQFVSEYFFNDEESSTPDEFETERSVEVTSFYCAVPGCNSTQASCPDKTFFKFPISDDKCRHWLSICKRHDLIRKPSSYVNYHYTICSDHFIGDHFLDATRRELKHSAVPTIFNQNLLESDSSLFLEVNDDLANQDSCNILIKKESRGDNECSDSNVVEDEDEYYVSEQEYESGDTESGDEGEEEHPGQLCRLCAKNAAEMLYIYSTSGKDQLIAEKINTTLPVSVRLSDHLPKQLCADCVNKLNTCHEFAESCLLAEEKLTRLNRRRLFRSVSATINVSMSREAECKNTDSILSNENKSDSQIFENNNYCCPLCCKGNMTVQNTETGDKDVRIDILRTLEDNSLPANMVDGVTHITKLFIDSNDSSQLNGDDDDNSSNAWEIKDSVKGTEISNAGNNSGLFNLPIEGNILIYGEAVSVQNACMCRICGESFKNVDLCLAHSICHATADFFPCSMCDLCFVSDSSFNSHCMEHTVKAKLSGFRVSKRLQCEMCNRRFNNERTHANHACETGTRPYKCDQCGKFFSSEARLTFHRHTHNGANPMICEYCGKTFSRENNLFDHVRLVHMGEKVHNCHYCGKTFQIKTRLISHLRVHTGERPFQCSYCDGKFYDNATLKGHMVTHMNIKPFQCDICGRCFARKTLLKNHLLTHIFMKDSQKRIHKCKICEDSTFPTHAKLAEHRKEVHPELRFANNDFAEKTSKPFKCEECGKSFAYRVTLTSHQRSHTGEMPWHCEFCGKKFSQKRSLVLHRRIHTGEKPFGCHYCGKRFIQSAHLYSHQRLHTGEKPYSCQMCGDSFRLKDVRDAHERKHTGERPFKCNVCEKTFRTSHAYYQHTWIHQGKKPYPCNYCGKAFRRSNGLKIHIRIHTGEKPYRCDLCGRCFAQKQDMKKHKNLHLQGKL</sequence>
<dbReference type="PROSITE" id="PS50950">
    <property type="entry name" value="ZF_THAP"/>
    <property type="match status" value="1"/>
</dbReference>
<feature type="domain" description="C2H2-type" evidence="16">
    <location>
        <begin position="652"/>
        <end position="679"/>
    </location>
</feature>
<evidence type="ECO:0000259" key="18">
    <source>
        <dbReference type="PROSITE" id="PS51915"/>
    </source>
</evidence>
<dbReference type="FunFam" id="3.30.160.60:FF:000065">
    <property type="entry name" value="B-cell CLL/lymphoma 6, member B"/>
    <property type="match status" value="1"/>
</dbReference>
<dbReference type="CDD" id="cd17039">
    <property type="entry name" value="Ubl_ubiquitin_like"/>
    <property type="match status" value="1"/>
</dbReference>
<keyword evidence="10" id="KW-0539">Nucleus</keyword>
<dbReference type="InterPro" id="IPR050752">
    <property type="entry name" value="C2H2-ZF_domain"/>
</dbReference>
<dbReference type="FunFam" id="3.30.160.60:FF:000017">
    <property type="entry name" value="zinc finger protein 62 homolog"/>
    <property type="match status" value="1"/>
</dbReference>
<feature type="binding site" evidence="13">
    <location>
        <position position="246"/>
    </location>
    <ligand>
        <name>Zn(2+)</name>
        <dbReference type="ChEBI" id="CHEBI:29105"/>
    </ligand>
</feature>
<dbReference type="EMBL" id="OC316888">
    <property type="protein sequence ID" value="CAD7394143.1"/>
    <property type="molecule type" value="Genomic_DNA"/>
</dbReference>
<reference evidence="19" key="1">
    <citation type="submission" date="2020-11" db="EMBL/GenBank/DDBJ databases">
        <authorList>
            <person name="Tran Van P."/>
        </authorList>
    </citation>
    <scope>NUCLEOTIDE SEQUENCE</scope>
</reference>
<dbReference type="GO" id="GO:0000981">
    <property type="term" value="F:DNA-binding transcription factor activity, RNA polymerase II-specific"/>
    <property type="evidence" value="ECO:0007669"/>
    <property type="project" value="TreeGrafter"/>
</dbReference>
<evidence type="ECO:0000256" key="11">
    <source>
        <dbReference type="PROSITE-ProRule" id="PRU00042"/>
    </source>
</evidence>
<evidence type="ECO:0000256" key="14">
    <source>
        <dbReference type="SAM" id="MobiDB-lite"/>
    </source>
</evidence>
<evidence type="ECO:0000256" key="8">
    <source>
        <dbReference type="ARBA" id="ARBA00023125"/>
    </source>
</evidence>
<dbReference type="Pfam" id="PF07776">
    <property type="entry name" value="zf-AD"/>
    <property type="match status" value="1"/>
</dbReference>
<feature type="domain" description="C2H2-type" evidence="16">
    <location>
        <begin position="895"/>
        <end position="922"/>
    </location>
</feature>
<keyword evidence="5 11" id="KW-0863">Zinc-finger</keyword>
<evidence type="ECO:0000256" key="13">
    <source>
        <dbReference type="PROSITE-ProRule" id="PRU01263"/>
    </source>
</evidence>
<evidence type="ECO:0000256" key="7">
    <source>
        <dbReference type="ARBA" id="ARBA00023015"/>
    </source>
</evidence>
<dbReference type="GO" id="GO:0008270">
    <property type="term" value="F:zinc ion binding"/>
    <property type="evidence" value="ECO:0007669"/>
    <property type="project" value="UniProtKB-UniRule"/>
</dbReference>
<evidence type="ECO:0000313" key="19">
    <source>
        <dbReference type="EMBL" id="CAD7394143.1"/>
    </source>
</evidence>
<proteinExistence type="inferred from homology"/>
<dbReference type="FunFam" id="3.30.160.60:FF:001949">
    <property type="entry name" value="zinc finger protein 62 homolog isoform X2"/>
    <property type="match status" value="1"/>
</dbReference>
<evidence type="ECO:0000256" key="3">
    <source>
        <dbReference type="ARBA" id="ARBA00022723"/>
    </source>
</evidence>
<feature type="domain" description="THAP-type" evidence="17">
    <location>
        <begin position="80"/>
        <end position="165"/>
    </location>
</feature>
<dbReference type="InterPro" id="IPR036236">
    <property type="entry name" value="Znf_C2H2_sf"/>
</dbReference>
<evidence type="ECO:0000259" key="15">
    <source>
        <dbReference type="PROSITE" id="PS50053"/>
    </source>
</evidence>
<dbReference type="SUPFAM" id="SSF57667">
    <property type="entry name" value="beta-beta-alpha zinc fingers"/>
    <property type="match status" value="9"/>
</dbReference>
<dbReference type="GO" id="GO:0005634">
    <property type="term" value="C:nucleus"/>
    <property type="evidence" value="ECO:0007669"/>
    <property type="project" value="UniProtKB-SubCell"/>
</dbReference>
<feature type="compositionally biased region" description="Acidic residues" evidence="14">
    <location>
        <begin position="215"/>
        <end position="236"/>
    </location>
</feature>
<dbReference type="AlphaFoldDB" id="A0A7R9GT91"/>
<feature type="domain" description="ZAD" evidence="18">
    <location>
        <begin position="241"/>
        <end position="316"/>
    </location>
</feature>
<dbReference type="InterPro" id="IPR006612">
    <property type="entry name" value="THAP_Znf"/>
</dbReference>
<evidence type="ECO:0000259" key="17">
    <source>
        <dbReference type="PROSITE" id="PS50950"/>
    </source>
</evidence>
<keyword evidence="7" id="KW-0805">Transcription regulation</keyword>
<dbReference type="SMART" id="SM00692">
    <property type="entry name" value="DM3"/>
    <property type="match status" value="1"/>
</dbReference>
<keyword evidence="6 13" id="KW-0862">Zinc</keyword>
<feature type="domain" description="C2H2-type" evidence="16">
    <location>
        <begin position="783"/>
        <end position="810"/>
    </location>
</feature>
<dbReference type="InterPro" id="IPR000626">
    <property type="entry name" value="Ubiquitin-like_dom"/>
</dbReference>
<dbReference type="PANTHER" id="PTHR24384">
    <property type="entry name" value="FINGER PUTATIVE TRANSCRIPTION FACTOR FAMILY-RELATED"/>
    <property type="match status" value="1"/>
</dbReference>
<dbReference type="InterPro" id="IPR012934">
    <property type="entry name" value="Znf_AD"/>
</dbReference>
<dbReference type="InterPro" id="IPR013087">
    <property type="entry name" value="Znf_C2H2_type"/>
</dbReference>
<evidence type="ECO:0000256" key="5">
    <source>
        <dbReference type="ARBA" id="ARBA00022771"/>
    </source>
</evidence>
<evidence type="ECO:0000256" key="9">
    <source>
        <dbReference type="ARBA" id="ARBA00023163"/>
    </source>
</evidence>
<evidence type="ECO:0000259" key="16">
    <source>
        <dbReference type="PROSITE" id="PS50157"/>
    </source>
</evidence>
<dbReference type="Pfam" id="PF00096">
    <property type="entry name" value="zf-C2H2"/>
    <property type="match status" value="8"/>
</dbReference>